<name>A0AAW0MG15_QUESU</name>
<sequence>MAINWNPIEPCYVLGCNEAEGLVMTHYARLLSAILPCVLIWRLLSLEPSRQKLAQPCDHWHQICWGGLAISKSTNSTTNHEMTTKIGDNLTMKCNTFP</sequence>
<dbReference type="EMBL" id="PKMF04000003">
    <property type="protein sequence ID" value="KAK7861111.1"/>
    <property type="molecule type" value="Genomic_DNA"/>
</dbReference>
<reference evidence="1" key="2">
    <citation type="journal article" date="2018" name="Sci. Data">
        <title>The draft genome sequence of cork oak.</title>
        <authorList>
            <person name="Ramos A.M."/>
            <person name="Usie A."/>
            <person name="Barbosa P."/>
            <person name="Barros P.M."/>
            <person name="Capote T."/>
            <person name="Chaves I."/>
            <person name="Simoes F."/>
            <person name="Abreu I."/>
            <person name="Carrasquinho I."/>
            <person name="Faro C."/>
            <person name="Guimaraes J.B."/>
            <person name="Mendonca D."/>
            <person name="Nobrega F."/>
            <person name="Rodrigues L."/>
            <person name="Saibo N.J.M."/>
            <person name="Varela M.C."/>
            <person name="Egas C."/>
            <person name="Matos J."/>
            <person name="Miguel C.M."/>
            <person name="Oliveira M.M."/>
            <person name="Ricardo C.P."/>
            <person name="Goncalves S."/>
        </authorList>
    </citation>
    <scope>NUCLEOTIDE SEQUENCE [LARGE SCALE GENOMIC DNA]</scope>
    <source>
        <strain evidence="1">HL8</strain>
    </source>
</reference>
<gene>
    <name evidence="1" type="ORF">CFP56_024331</name>
</gene>
<proteinExistence type="predicted"/>
<evidence type="ECO:0000313" key="1">
    <source>
        <dbReference type="EMBL" id="KAK7861111.1"/>
    </source>
</evidence>
<protein>
    <submittedName>
        <fullName evidence="1">Uncharacterized protein</fullName>
    </submittedName>
</protein>
<comment type="caution">
    <text evidence="1">The sequence shown here is derived from an EMBL/GenBank/DDBJ whole genome shotgun (WGS) entry which is preliminary data.</text>
</comment>
<organism evidence="1">
    <name type="scientific">Quercus suber</name>
    <name type="common">Cork oak</name>
    <dbReference type="NCBI Taxonomy" id="58331"/>
    <lineage>
        <taxon>Eukaryota</taxon>
        <taxon>Viridiplantae</taxon>
        <taxon>Streptophyta</taxon>
        <taxon>Embryophyta</taxon>
        <taxon>Tracheophyta</taxon>
        <taxon>Spermatophyta</taxon>
        <taxon>Magnoliopsida</taxon>
        <taxon>eudicotyledons</taxon>
        <taxon>Gunneridae</taxon>
        <taxon>Pentapetalae</taxon>
        <taxon>rosids</taxon>
        <taxon>fabids</taxon>
        <taxon>Fagales</taxon>
        <taxon>Fagaceae</taxon>
        <taxon>Quercus</taxon>
    </lineage>
</organism>
<reference evidence="1" key="1">
    <citation type="submission" date="2017-12" db="EMBL/GenBank/DDBJ databases">
        <authorList>
            <person name="Barbosa P."/>
            <person name="Usie A."/>
            <person name="Ramos A.M."/>
        </authorList>
    </citation>
    <scope>NUCLEOTIDE SEQUENCE</scope>
    <source>
        <strain evidence="1">HL8</strain>
        <tissue evidence="1">Leaves</tissue>
    </source>
</reference>
<dbReference type="AlphaFoldDB" id="A0AAW0MG15"/>
<reference evidence="1" key="3">
    <citation type="submission" date="2023-07" db="EMBL/GenBank/DDBJ databases">
        <title>An improved reference 1 genome and first organelle genomes of Quercus suber.</title>
        <authorList>
            <consortium name="Genosuber Consortium"/>
            <person name="Usie A."/>
            <person name="Serra O."/>
            <person name="Barros P."/>
        </authorList>
    </citation>
    <scope>NUCLEOTIDE SEQUENCE</scope>
    <source>
        <strain evidence="1">HL8</strain>
        <tissue evidence="1">Leaves</tissue>
    </source>
</reference>
<accession>A0AAW0MG15</accession>